<dbReference type="RefSeq" id="WP_053462876.1">
    <property type="nucleotide sequence ID" value="NZ_JZIW01000009.1"/>
</dbReference>
<dbReference type="Gene3D" id="1.10.260.40">
    <property type="entry name" value="lambda repressor-like DNA-binding domains"/>
    <property type="match status" value="1"/>
</dbReference>
<dbReference type="Pfam" id="PF01381">
    <property type="entry name" value="HTH_3"/>
    <property type="match status" value="1"/>
</dbReference>
<evidence type="ECO:0000256" key="1">
    <source>
        <dbReference type="ARBA" id="ARBA00023015"/>
    </source>
</evidence>
<organism evidence="6 7">
    <name type="scientific">Stenotrophomonas maltophilia</name>
    <name type="common">Pseudomonas maltophilia</name>
    <name type="synonym">Xanthomonas maltophilia</name>
    <dbReference type="NCBI Taxonomy" id="40324"/>
    <lineage>
        <taxon>Bacteria</taxon>
        <taxon>Pseudomonadati</taxon>
        <taxon>Pseudomonadota</taxon>
        <taxon>Gammaproteobacteria</taxon>
        <taxon>Lysobacterales</taxon>
        <taxon>Lysobacteraceae</taxon>
        <taxon>Stenotrophomonas</taxon>
        <taxon>Stenotrophomonas maltophilia group</taxon>
    </lineage>
</organism>
<dbReference type="SUPFAM" id="SSF51306">
    <property type="entry name" value="LexA/Signal peptidase"/>
    <property type="match status" value="1"/>
</dbReference>
<evidence type="ECO:0000313" key="6">
    <source>
        <dbReference type="EMBL" id="KOO75334.1"/>
    </source>
</evidence>
<evidence type="ECO:0000313" key="7">
    <source>
        <dbReference type="Proteomes" id="UP000037632"/>
    </source>
</evidence>
<keyword evidence="3" id="KW-0804">Transcription</keyword>
<keyword evidence="1" id="KW-0805">Transcription regulation</keyword>
<keyword evidence="2" id="KW-0238">DNA-binding</keyword>
<feature type="compositionally biased region" description="Basic and acidic residues" evidence="4">
    <location>
        <begin position="8"/>
        <end position="20"/>
    </location>
</feature>
<sequence>MENIGTRVRRERESQGMERRELASKTGIGYSTLAELERGGMRTTTKLRAIAEALGVSQRWLETGKGSKVASDDAPAAAVSSVLATETAGDYVRVQQLDGDADMGDGRINDDFPDVVRGMDFAPTYIRSIVGFVPPPGRLVLVTGRGDSMIPVIKPGEALMVDTGVVTFDGDGIYLLNSGNGQQVKGLQDRGDAIYIVSANAALYPAFPMPKGTVIGGKVYLRNRIERFN</sequence>
<dbReference type="SMART" id="SM00530">
    <property type="entry name" value="HTH_XRE"/>
    <property type="match status" value="1"/>
</dbReference>
<dbReference type="GO" id="GO:0003677">
    <property type="term" value="F:DNA binding"/>
    <property type="evidence" value="ECO:0007669"/>
    <property type="project" value="UniProtKB-KW"/>
</dbReference>
<dbReference type="PROSITE" id="PS50943">
    <property type="entry name" value="HTH_CROC1"/>
    <property type="match status" value="1"/>
</dbReference>
<reference evidence="6 7" key="1">
    <citation type="journal article" date="2015" name="Antimicrob. Agents Chemother.">
        <title>Whole-Genome Sequencing Identifies Emergence of a Quinolone Resistance Mutation in a Case of Stenotrophomonas maltophilia Bacteremia.</title>
        <authorList>
            <person name="Pak T.R."/>
            <person name="Altman D.R."/>
            <person name="Attie O."/>
            <person name="Sebra R."/>
            <person name="Hamula C.L."/>
            <person name="Lewis M."/>
            <person name="Deikus G."/>
            <person name="Newman L.C."/>
            <person name="Fang G."/>
            <person name="Hand J."/>
            <person name="Papel G."/>
            <person name="Wallach F."/>
            <person name="Schadt E.E."/>
            <person name="Huprikar S."/>
            <person name="van Bakel H."/>
            <person name="Kasarskis A."/>
            <person name="Bashir A."/>
        </authorList>
    </citation>
    <scope>NUCLEOTIDE SEQUENCE [LARGE SCALE GENOMIC DNA]</scope>
    <source>
        <strain evidence="6 7">ISMMS6</strain>
    </source>
</reference>
<evidence type="ECO:0000256" key="2">
    <source>
        <dbReference type="ARBA" id="ARBA00023125"/>
    </source>
</evidence>
<dbReference type="PANTHER" id="PTHR40661:SF3">
    <property type="entry name" value="FELS-1 PROPHAGE TRANSCRIPTIONAL REGULATOR"/>
    <property type="match status" value="1"/>
</dbReference>
<dbReference type="Pfam" id="PF00717">
    <property type="entry name" value="Peptidase_S24"/>
    <property type="match status" value="1"/>
</dbReference>
<evidence type="ECO:0000256" key="3">
    <source>
        <dbReference type="ARBA" id="ARBA00023163"/>
    </source>
</evidence>
<feature type="domain" description="HTH cro/C1-type" evidence="5">
    <location>
        <begin position="8"/>
        <end position="61"/>
    </location>
</feature>
<dbReference type="CDD" id="cd06529">
    <property type="entry name" value="S24_LexA-like"/>
    <property type="match status" value="1"/>
</dbReference>
<dbReference type="PANTHER" id="PTHR40661">
    <property type="match status" value="1"/>
</dbReference>
<dbReference type="CDD" id="cd00093">
    <property type="entry name" value="HTH_XRE"/>
    <property type="match status" value="1"/>
</dbReference>
<dbReference type="InterPro" id="IPR001387">
    <property type="entry name" value="Cro/C1-type_HTH"/>
</dbReference>
<gene>
    <name evidence="6" type="ORF">VL23_17470</name>
</gene>
<evidence type="ECO:0000256" key="4">
    <source>
        <dbReference type="SAM" id="MobiDB-lite"/>
    </source>
</evidence>
<dbReference type="InterPro" id="IPR015927">
    <property type="entry name" value="Peptidase_S24_S26A/B/C"/>
</dbReference>
<name>A0AB34TD91_STEMA</name>
<dbReference type="Gene3D" id="2.10.109.10">
    <property type="entry name" value="Umud Fragment, subunit A"/>
    <property type="match status" value="1"/>
</dbReference>
<dbReference type="EMBL" id="JZIW01000009">
    <property type="protein sequence ID" value="KOO75334.1"/>
    <property type="molecule type" value="Genomic_DNA"/>
</dbReference>
<accession>A0AB34TD91</accession>
<comment type="caution">
    <text evidence="6">The sequence shown here is derived from an EMBL/GenBank/DDBJ whole genome shotgun (WGS) entry which is preliminary data.</text>
</comment>
<proteinExistence type="predicted"/>
<dbReference type="InterPro" id="IPR039418">
    <property type="entry name" value="LexA-like"/>
</dbReference>
<dbReference type="SUPFAM" id="SSF47413">
    <property type="entry name" value="lambda repressor-like DNA-binding domains"/>
    <property type="match status" value="1"/>
</dbReference>
<dbReference type="AlphaFoldDB" id="A0AB34TD91"/>
<dbReference type="InterPro" id="IPR036286">
    <property type="entry name" value="LexA/Signal_pep-like_sf"/>
</dbReference>
<evidence type="ECO:0000259" key="5">
    <source>
        <dbReference type="PROSITE" id="PS50943"/>
    </source>
</evidence>
<dbReference type="InterPro" id="IPR010982">
    <property type="entry name" value="Lambda_DNA-bd_dom_sf"/>
</dbReference>
<protein>
    <submittedName>
        <fullName evidence="6">Repressor</fullName>
    </submittedName>
</protein>
<dbReference type="Proteomes" id="UP000037632">
    <property type="component" value="Unassembled WGS sequence"/>
</dbReference>
<feature type="region of interest" description="Disordered" evidence="4">
    <location>
        <begin position="1"/>
        <end position="20"/>
    </location>
</feature>